<comment type="caution">
    <text evidence="1">The sequence shown here is derived from an EMBL/GenBank/DDBJ whole genome shotgun (WGS) entry which is preliminary data.</text>
</comment>
<organism evidence="1 2">
    <name type="scientific">Goodea atripinnis</name>
    <dbReference type="NCBI Taxonomy" id="208336"/>
    <lineage>
        <taxon>Eukaryota</taxon>
        <taxon>Metazoa</taxon>
        <taxon>Chordata</taxon>
        <taxon>Craniata</taxon>
        <taxon>Vertebrata</taxon>
        <taxon>Euteleostomi</taxon>
        <taxon>Actinopterygii</taxon>
        <taxon>Neopterygii</taxon>
        <taxon>Teleostei</taxon>
        <taxon>Neoteleostei</taxon>
        <taxon>Acanthomorphata</taxon>
        <taxon>Ovalentaria</taxon>
        <taxon>Atherinomorphae</taxon>
        <taxon>Cyprinodontiformes</taxon>
        <taxon>Goodeidae</taxon>
        <taxon>Goodea</taxon>
    </lineage>
</organism>
<gene>
    <name evidence="1" type="ORF">GOODEAATRI_018700</name>
</gene>
<protein>
    <recommendedName>
        <fullName evidence="3">Cyclin I family, member 2</fullName>
    </recommendedName>
</protein>
<name>A0ABV0NBQ1_9TELE</name>
<accession>A0ABV0NBQ1</accession>
<reference evidence="1 2" key="1">
    <citation type="submission" date="2021-06" db="EMBL/GenBank/DDBJ databases">
        <authorList>
            <person name="Palmer J.M."/>
        </authorList>
    </citation>
    <scope>NUCLEOTIDE SEQUENCE [LARGE SCALE GENOMIC DNA]</scope>
    <source>
        <strain evidence="1 2">GA_2019</strain>
        <tissue evidence="1">Muscle</tissue>
    </source>
</reference>
<evidence type="ECO:0000313" key="1">
    <source>
        <dbReference type="EMBL" id="MEQ2168820.1"/>
    </source>
</evidence>
<evidence type="ECO:0000313" key="2">
    <source>
        <dbReference type="Proteomes" id="UP001476798"/>
    </source>
</evidence>
<dbReference type="Proteomes" id="UP001476798">
    <property type="component" value="Unassembled WGS sequence"/>
</dbReference>
<evidence type="ECO:0008006" key="3">
    <source>
        <dbReference type="Google" id="ProtNLM"/>
    </source>
</evidence>
<keyword evidence="2" id="KW-1185">Reference proteome</keyword>
<dbReference type="EMBL" id="JAHRIO010031595">
    <property type="protein sequence ID" value="MEQ2168820.1"/>
    <property type="molecule type" value="Genomic_DNA"/>
</dbReference>
<proteinExistence type="predicted"/>
<sequence>MKNPGAAENRQLLGLLEAALLREARLWKVPVFKNGCIQRKYLKCIAFTSLVLAAKINEEDEFHALLVSGHPHLAPSFGLGSGMGAGAIPIKPRHQKTPPSGFQAALWTRQVQHCMACHQLWQFKGSTLALAIITLELEALTPDWFSVFTDLLKKAQVDSAEFIHCKEIVDEYLHSMEFSLPANSVYILDSSQIQEHQQQQVWSPSQRHLAARRVRGGSEQGDLDDYYDGFRHLYNEESDMEDLFEFQQKGVSPCPPLHPADN</sequence>